<feature type="transmembrane region" description="Helical" evidence="2">
    <location>
        <begin position="499"/>
        <end position="516"/>
    </location>
</feature>
<evidence type="ECO:0000256" key="1">
    <source>
        <dbReference type="ARBA" id="ARBA00009670"/>
    </source>
</evidence>
<dbReference type="SUPFAM" id="SSF56112">
    <property type="entry name" value="Protein kinase-like (PK-like)"/>
    <property type="match status" value="1"/>
</dbReference>
<feature type="domain" description="Protein kinase" evidence="3">
    <location>
        <begin position="125"/>
        <end position="454"/>
    </location>
</feature>
<keyword evidence="4" id="KW-0830">Ubiquinone</keyword>
<evidence type="ECO:0000313" key="4">
    <source>
        <dbReference type="EMBL" id="MBM7613891.1"/>
    </source>
</evidence>
<reference evidence="4 5" key="1">
    <citation type="submission" date="2021-01" db="EMBL/GenBank/DDBJ databases">
        <title>Genomic Encyclopedia of Type Strains, Phase IV (KMG-IV): sequencing the most valuable type-strain genomes for metagenomic binning, comparative biology and taxonomic classification.</title>
        <authorList>
            <person name="Goeker M."/>
        </authorList>
    </citation>
    <scope>NUCLEOTIDE SEQUENCE [LARGE SCALE GENOMIC DNA]</scope>
    <source>
        <strain evidence="4 5">DSM 25890</strain>
    </source>
</reference>
<comment type="similarity">
    <text evidence="1">Belongs to the protein kinase superfamily. ADCK protein kinase family.</text>
</comment>
<dbReference type="PANTHER" id="PTHR10566:SF113">
    <property type="entry name" value="PROTEIN ACTIVITY OF BC1 COMPLEX KINASE 7, CHLOROPLASTIC"/>
    <property type="match status" value="1"/>
</dbReference>
<dbReference type="RefSeq" id="WP_204400178.1">
    <property type="nucleotide sequence ID" value="NZ_JAFBEE010000002.1"/>
</dbReference>
<evidence type="ECO:0000256" key="2">
    <source>
        <dbReference type="SAM" id="Phobius"/>
    </source>
</evidence>
<dbReference type="PROSITE" id="PS50011">
    <property type="entry name" value="PROTEIN_KINASE_DOM"/>
    <property type="match status" value="1"/>
</dbReference>
<feature type="transmembrane region" description="Helical" evidence="2">
    <location>
        <begin position="528"/>
        <end position="551"/>
    </location>
</feature>
<dbReference type="CDD" id="cd05121">
    <property type="entry name" value="ABC1_ADCK3-like"/>
    <property type="match status" value="1"/>
</dbReference>
<keyword evidence="2" id="KW-0812">Transmembrane</keyword>
<gene>
    <name evidence="4" type="ORF">JOC73_000400</name>
</gene>
<keyword evidence="2" id="KW-0472">Membrane</keyword>
<dbReference type="PANTHER" id="PTHR10566">
    <property type="entry name" value="CHAPERONE-ACTIVITY OF BC1 COMPLEX CABC1 -RELATED"/>
    <property type="match status" value="1"/>
</dbReference>
<comment type="caution">
    <text evidence="4">The sequence shown here is derived from an EMBL/GenBank/DDBJ whole genome shotgun (WGS) entry which is preliminary data.</text>
</comment>
<keyword evidence="5" id="KW-1185">Reference proteome</keyword>
<dbReference type="InterPro" id="IPR004147">
    <property type="entry name" value="ABC1_dom"/>
</dbReference>
<dbReference type="Pfam" id="PF03109">
    <property type="entry name" value="ABC1"/>
    <property type="match status" value="1"/>
</dbReference>
<name>A0ABS2NLS9_9FIRM</name>
<dbReference type="EMBL" id="JAFBEE010000002">
    <property type="protein sequence ID" value="MBM7613891.1"/>
    <property type="molecule type" value="Genomic_DNA"/>
</dbReference>
<evidence type="ECO:0000313" key="5">
    <source>
        <dbReference type="Proteomes" id="UP001314796"/>
    </source>
</evidence>
<dbReference type="InterPro" id="IPR000719">
    <property type="entry name" value="Prot_kinase_dom"/>
</dbReference>
<evidence type="ECO:0000259" key="3">
    <source>
        <dbReference type="PROSITE" id="PS50011"/>
    </source>
</evidence>
<dbReference type="InterPro" id="IPR050154">
    <property type="entry name" value="UbiB_kinase"/>
</dbReference>
<keyword evidence="2" id="KW-1133">Transmembrane helix</keyword>
<accession>A0ABS2NLS9</accession>
<proteinExistence type="inferred from homology"/>
<organism evidence="4 5">
    <name type="scientific">Alkaliphilus hydrothermalis</name>
    <dbReference type="NCBI Taxonomy" id="1482730"/>
    <lineage>
        <taxon>Bacteria</taxon>
        <taxon>Bacillati</taxon>
        <taxon>Bacillota</taxon>
        <taxon>Clostridia</taxon>
        <taxon>Peptostreptococcales</taxon>
        <taxon>Natronincolaceae</taxon>
        <taxon>Alkaliphilus</taxon>
    </lineage>
</organism>
<dbReference type="Proteomes" id="UP001314796">
    <property type="component" value="Unassembled WGS sequence"/>
</dbReference>
<protein>
    <submittedName>
        <fullName evidence="4">Ubiquinone biosynthesis protein</fullName>
    </submittedName>
</protein>
<dbReference type="InterPro" id="IPR011009">
    <property type="entry name" value="Kinase-like_dom_sf"/>
</dbReference>
<sequence length="560" mass="65109">MARLRARYKNLKRYKKIGEVTMKYGFNVVAEKLWEKGLIPKFVLNIDKTDKNLTLGERLRYALEELGPTFIKLGQILSTRRDLLGDEIVNELSKLQDNIAPFPLEEAKIVFEKEMKMSIDEAFKAFDEKPIASASIGQVYEATLKTGENVVVKIQRPNIQLLIERDMDILFNLAKQLDEHMDKNKPVRFYEMVEEFYYTIKRELDYTNEARNAERFGENFKDNKQILVPEVYWNFTSKKVLTLQRIYGIKIMDSRSLRRKGWDLKGLANIGAEAFMKQVFIHGFFHGDPHPGNIFAIDESTIAFIDFGVVGFLDKSNMRMLTNIFTAGARRDVDRLVNTLIEMDAISPETNMRRLKEDVSILINLYYNLPLKNINLGESFRELLEMAYINKVTLPPQLMLLFKSIITLEGSGKYLHPDFSLSDITKRFIKEIYLHRLHPQQLLTEIRDYSEEIIFGMRYFPKQLRNFFKKIETNNIKLNLDHGGFKPLYEELNRLTNKLSLSLITSALIVGSSYMIRNNSNTNQYSVSMLGLVTFVVASLLGVSVVISNLINNWHNWRRK</sequence>